<feature type="compositionally biased region" description="Polar residues" evidence="1">
    <location>
        <begin position="201"/>
        <end position="227"/>
    </location>
</feature>
<reference evidence="2 3" key="1">
    <citation type="journal article" date="2018" name="Front. Microbiol.">
        <title>Genome-Wide Analysis of Corynespora cassiicola Leaf Fall Disease Putative Effectors.</title>
        <authorList>
            <person name="Lopez D."/>
            <person name="Ribeiro S."/>
            <person name="Label P."/>
            <person name="Fumanal B."/>
            <person name="Venisse J.S."/>
            <person name="Kohler A."/>
            <person name="de Oliveira R.R."/>
            <person name="Labutti K."/>
            <person name="Lipzen A."/>
            <person name="Lail K."/>
            <person name="Bauer D."/>
            <person name="Ohm R.A."/>
            <person name="Barry K.W."/>
            <person name="Spatafora J."/>
            <person name="Grigoriev I.V."/>
            <person name="Martin F.M."/>
            <person name="Pujade-Renaud V."/>
        </authorList>
    </citation>
    <scope>NUCLEOTIDE SEQUENCE [LARGE SCALE GENOMIC DNA]</scope>
    <source>
        <strain evidence="2 3">Philippines</strain>
    </source>
</reference>
<feature type="compositionally biased region" description="Polar residues" evidence="1">
    <location>
        <begin position="263"/>
        <end position="279"/>
    </location>
</feature>
<feature type="region of interest" description="Disordered" evidence="1">
    <location>
        <begin position="1"/>
        <end position="134"/>
    </location>
</feature>
<evidence type="ECO:0000313" key="2">
    <source>
        <dbReference type="EMBL" id="PSN60649.1"/>
    </source>
</evidence>
<evidence type="ECO:0000256" key="1">
    <source>
        <dbReference type="SAM" id="MobiDB-lite"/>
    </source>
</evidence>
<dbReference type="InterPro" id="IPR006461">
    <property type="entry name" value="PLAC_motif_containing"/>
</dbReference>
<dbReference type="Proteomes" id="UP000240883">
    <property type="component" value="Unassembled WGS sequence"/>
</dbReference>
<sequence>MSSEQRPEAADGGGLGQVNGAEDLRVNGIDHGESSQVNGTSSCKPTIRVVDDDEIDSPTINKAKYDGKNSSAAKEVEENIDSSLAKAEDDDIDSPPNKKVEDSKITNGSVDKMESNKLSPPAVEGLNDNNIDCSETKKVEGNKVNIPTVRKAEDDMIVPSTAKGFEDDMINLSTTKKAANDKISPSKAKKAAGDKIDSSKGKQTMGDQTSSSNEKQAVDNNTNSSKGKQAVNDKINSCTDKNINAMKSMCSRNPKTYGIRSFLSESNGPEINGGSSSIKQVEGGESSKPKNPEYIHYPGGYKDVKPIERDVKELKKEIMYLKYYDAKARGNKYAYTECGNYESLELPPPRSWTFGLWEKFWDPPSLCLTATFCPCITFGKTCWRYKNDGNMEGYKMCNVHTFECCFSMSIGMPYMAHFWQLREMREKYNLKGDGLDDFCLACYCPTCALIRYAKESEAIEEILNANPEQYQPEIMLMKRRAQAQADSTLIYNEDWPA</sequence>
<proteinExistence type="predicted"/>
<feature type="region of interest" description="Disordered" evidence="1">
    <location>
        <begin position="261"/>
        <end position="295"/>
    </location>
</feature>
<feature type="compositionally biased region" description="Basic and acidic residues" evidence="1">
    <location>
        <begin position="22"/>
        <end position="33"/>
    </location>
</feature>
<dbReference type="EMBL" id="KZ678148">
    <property type="protein sequence ID" value="PSN60649.1"/>
    <property type="molecule type" value="Genomic_DNA"/>
</dbReference>
<feature type="compositionally biased region" description="Polar residues" evidence="1">
    <location>
        <begin position="34"/>
        <end position="44"/>
    </location>
</feature>
<dbReference type="Pfam" id="PF04749">
    <property type="entry name" value="PLAC8"/>
    <property type="match status" value="1"/>
</dbReference>
<accession>A0A2T2N5I4</accession>
<protein>
    <recommendedName>
        <fullName evidence="4">PLAC8-domain-containing protein</fullName>
    </recommendedName>
</protein>
<evidence type="ECO:0000313" key="3">
    <source>
        <dbReference type="Proteomes" id="UP000240883"/>
    </source>
</evidence>
<evidence type="ECO:0008006" key="4">
    <source>
        <dbReference type="Google" id="ProtNLM"/>
    </source>
</evidence>
<dbReference type="PANTHER" id="PTHR15907">
    <property type="entry name" value="DUF614 FAMILY PROTEIN-RELATED"/>
    <property type="match status" value="1"/>
</dbReference>
<dbReference type="OrthoDB" id="1045822at2759"/>
<keyword evidence="3" id="KW-1185">Reference proteome</keyword>
<feature type="compositionally biased region" description="Basic and acidic residues" evidence="1">
    <location>
        <begin position="191"/>
        <end position="200"/>
    </location>
</feature>
<name>A0A2T2N5I4_CORCC</name>
<feature type="region of interest" description="Disordered" evidence="1">
    <location>
        <begin position="176"/>
        <end position="235"/>
    </location>
</feature>
<organism evidence="2 3">
    <name type="scientific">Corynespora cassiicola Philippines</name>
    <dbReference type="NCBI Taxonomy" id="1448308"/>
    <lineage>
        <taxon>Eukaryota</taxon>
        <taxon>Fungi</taxon>
        <taxon>Dikarya</taxon>
        <taxon>Ascomycota</taxon>
        <taxon>Pezizomycotina</taxon>
        <taxon>Dothideomycetes</taxon>
        <taxon>Pleosporomycetidae</taxon>
        <taxon>Pleosporales</taxon>
        <taxon>Corynesporascaceae</taxon>
        <taxon>Corynespora</taxon>
    </lineage>
</organism>
<gene>
    <name evidence="2" type="ORF">BS50DRAFT_640057</name>
</gene>
<dbReference type="NCBIfam" id="TIGR01571">
    <property type="entry name" value="A_thal_Cys_rich"/>
    <property type="match status" value="1"/>
</dbReference>
<dbReference type="STRING" id="1448308.A0A2T2N5I4"/>
<dbReference type="AlphaFoldDB" id="A0A2T2N5I4"/>